<name>A0A9D7SEV7_9BACT</name>
<dbReference type="GO" id="GO:0016765">
    <property type="term" value="F:transferase activity, transferring alkyl or aryl (other than methyl) groups"/>
    <property type="evidence" value="ECO:0007669"/>
    <property type="project" value="InterPro"/>
</dbReference>
<evidence type="ECO:0000256" key="5">
    <source>
        <dbReference type="SAM" id="Phobius"/>
    </source>
</evidence>
<comment type="caution">
    <text evidence="6">The sequence shown here is derived from an EMBL/GenBank/DDBJ whole genome shotgun (WGS) entry which is preliminary data.</text>
</comment>
<keyword evidence="2 5" id="KW-0812">Transmembrane</keyword>
<feature type="transmembrane region" description="Helical" evidence="5">
    <location>
        <begin position="149"/>
        <end position="168"/>
    </location>
</feature>
<dbReference type="Proteomes" id="UP000886657">
    <property type="component" value="Unassembled WGS sequence"/>
</dbReference>
<keyword evidence="3 5" id="KW-1133">Transmembrane helix</keyword>
<proteinExistence type="predicted"/>
<feature type="transmembrane region" description="Helical" evidence="5">
    <location>
        <begin position="246"/>
        <end position="266"/>
    </location>
</feature>
<reference evidence="6" key="1">
    <citation type="submission" date="2020-10" db="EMBL/GenBank/DDBJ databases">
        <title>Connecting structure to function with the recovery of over 1000 high-quality activated sludge metagenome-assembled genomes encoding full-length rRNA genes using long-read sequencing.</title>
        <authorList>
            <person name="Singleton C.M."/>
            <person name="Petriglieri F."/>
            <person name="Kristensen J.M."/>
            <person name="Kirkegaard R.H."/>
            <person name="Michaelsen T.Y."/>
            <person name="Andersen M.H."/>
            <person name="Karst S.M."/>
            <person name="Dueholm M.S."/>
            <person name="Nielsen P.H."/>
            <person name="Albertsen M."/>
        </authorList>
    </citation>
    <scope>NUCLEOTIDE SEQUENCE</scope>
    <source>
        <strain evidence="6">Skiv_18-Q3-R9-52_MAXAC.067</strain>
    </source>
</reference>
<feature type="transmembrane region" description="Helical" evidence="5">
    <location>
        <begin position="278"/>
        <end position="299"/>
    </location>
</feature>
<evidence type="ECO:0000256" key="2">
    <source>
        <dbReference type="ARBA" id="ARBA00022692"/>
    </source>
</evidence>
<evidence type="ECO:0000256" key="3">
    <source>
        <dbReference type="ARBA" id="ARBA00022989"/>
    </source>
</evidence>
<dbReference type="Pfam" id="PF01040">
    <property type="entry name" value="UbiA"/>
    <property type="match status" value="1"/>
</dbReference>
<accession>A0A9D7SEV7</accession>
<evidence type="ECO:0000313" key="6">
    <source>
        <dbReference type="EMBL" id="MBK9796120.1"/>
    </source>
</evidence>
<protein>
    <submittedName>
        <fullName evidence="6">UbiA family prenyltransferase</fullName>
    </submittedName>
</protein>
<evidence type="ECO:0000256" key="1">
    <source>
        <dbReference type="ARBA" id="ARBA00004141"/>
    </source>
</evidence>
<evidence type="ECO:0000313" key="7">
    <source>
        <dbReference type="Proteomes" id="UP000886657"/>
    </source>
</evidence>
<dbReference type="InterPro" id="IPR000537">
    <property type="entry name" value="UbiA_prenyltransferase"/>
</dbReference>
<gene>
    <name evidence="6" type="ORF">IPP58_06440</name>
</gene>
<dbReference type="EMBL" id="JADKIO010000005">
    <property type="protein sequence ID" value="MBK9796120.1"/>
    <property type="molecule type" value="Genomic_DNA"/>
</dbReference>
<dbReference type="GO" id="GO:0016020">
    <property type="term" value="C:membrane"/>
    <property type="evidence" value="ECO:0007669"/>
    <property type="project" value="UniProtKB-SubCell"/>
</dbReference>
<organism evidence="6 7">
    <name type="scientific">Candidatus Geothrix skivensis</name>
    <dbReference type="NCBI Taxonomy" id="2954439"/>
    <lineage>
        <taxon>Bacteria</taxon>
        <taxon>Pseudomonadati</taxon>
        <taxon>Acidobacteriota</taxon>
        <taxon>Holophagae</taxon>
        <taxon>Holophagales</taxon>
        <taxon>Holophagaceae</taxon>
        <taxon>Geothrix</taxon>
    </lineage>
</organism>
<feature type="transmembrane region" description="Helical" evidence="5">
    <location>
        <begin position="215"/>
        <end position="240"/>
    </location>
</feature>
<feature type="transmembrane region" description="Helical" evidence="5">
    <location>
        <begin position="174"/>
        <end position="194"/>
    </location>
</feature>
<dbReference type="AlphaFoldDB" id="A0A9D7SEV7"/>
<sequence>MTGKAYPVRRFFEGLVGARALPYLLHLRPLEWPIMSAHFLLGSLLALGSGLPMGAALLGWLVFVALMNGGTLAINSAYDQDEGDIGYLKAPPRPPEHLLLFSGLLLGAATLLGFLLPLPFALINLACVAMSVLYSVPPVRLKARAGWDLLINCLGFGMLTPLAGWALTGRPFGRAILLATTGFAFLFATLYPMTQIYQVAEDSRRGDLTLVIRVGVGRSLVLALVAALVAHGCFLASVLAMGRPPLFLLPSLLGWLAVLLPWLRGWRTWPDSRHEAGMYWGLGAWAVTDLSLLALLWPWHR</sequence>
<comment type="subcellular location">
    <subcellularLocation>
        <location evidence="1">Membrane</location>
        <topology evidence="1">Multi-pass membrane protein</topology>
    </subcellularLocation>
</comment>
<keyword evidence="4 5" id="KW-0472">Membrane</keyword>
<evidence type="ECO:0000256" key="4">
    <source>
        <dbReference type="ARBA" id="ARBA00023136"/>
    </source>
</evidence>